<dbReference type="InterPro" id="IPR036390">
    <property type="entry name" value="WH_DNA-bd_sf"/>
</dbReference>
<reference evidence="2 3" key="1">
    <citation type="submission" date="2019-04" db="EMBL/GenBank/DDBJ databases">
        <title>Kribbella sp. NEAU-THZ 27 nov., a novel actinomycete isolated from soil.</title>
        <authorList>
            <person name="Duan L."/>
        </authorList>
    </citation>
    <scope>NUCLEOTIDE SEQUENCE [LARGE SCALE GENOMIC DNA]</scope>
    <source>
        <strain evidence="3">NEAU-THZ27</strain>
    </source>
</reference>
<dbReference type="Proteomes" id="UP000305836">
    <property type="component" value="Unassembled WGS sequence"/>
</dbReference>
<protein>
    <submittedName>
        <fullName evidence="2">Helix-turn-helix transcriptional regulator</fullName>
    </submittedName>
</protein>
<dbReference type="InterPro" id="IPR001845">
    <property type="entry name" value="HTH_ArsR_DNA-bd_dom"/>
</dbReference>
<dbReference type="SUPFAM" id="SSF46785">
    <property type="entry name" value="Winged helix' DNA-binding domain"/>
    <property type="match status" value="1"/>
</dbReference>
<sequence>MRPDRSLKGLLHRYEVNASHLPSSTGRVTIVAKQKRVEISDPRAIRALAHPARQLIIDELYSGRVLTATECAELAGLTPSATSYHLRALERWGLIERAESSEDGRERPWRALGTGLKIASQSEGAGRLATQAMMRGYVDRLIEQFEELPADDPWEELSSLSRSRLWLTHDEATELANEVTALIDKYRKGRSATERPAGTRTVSTLVAIVPTGKPPEQS</sequence>
<dbReference type="InterPro" id="IPR036388">
    <property type="entry name" value="WH-like_DNA-bd_sf"/>
</dbReference>
<dbReference type="Pfam" id="PF12840">
    <property type="entry name" value="HTH_20"/>
    <property type="match status" value="1"/>
</dbReference>
<organism evidence="2 3">
    <name type="scientific">Kribbella jiaozuonensis</name>
    <dbReference type="NCBI Taxonomy" id="2575441"/>
    <lineage>
        <taxon>Bacteria</taxon>
        <taxon>Bacillati</taxon>
        <taxon>Actinomycetota</taxon>
        <taxon>Actinomycetes</taxon>
        <taxon>Propionibacteriales</taxon>
        <taxon>Kribbellaceae</taxon>
        <taxon>Kribbella</taxon>
    </lineage>
</organism>
<gene>
    <name evidence="2" type="ORF">FDA38_25040</name>
</gene>
<accession>A0A4U3LRK1</accession>
<evidence type="ECO:0000313" key="3">
    <source>
        <dbReference type="Proteomes" id="UP000305836"/>
    </source>
</evidence>
<dbReference type="EMBL" id="SZPZ01000003">
    <property type="protein sequence ID" value="TKK78340.1"/>
    <property type="molecule type" value="Genomic_DNA"/>
</dbReference>
<evidence type="ECO:0000313" key="2">
    <source>
        <dbReference type="EMBL" id="TKK78340.1"/>
    </source>
</evidence>
<dbReference type="SMART" id="SM00418">
    <property type="entry name" value="HTH_ARSR"/>
    <property type="match status" value="1"/>
</dbReference>
<dbReference type="GO" id="GO:0003700">
    <property type="term" value="F:DNA-binding transcription factor activity"/>
    <property type="evidence" value="ECO:0007669"/>
    <property type="project" value="InterPro"/>
</dbReference>
<feature type="domain" description="HTH arsR-type" evidence="1">
    <location>
        <begin position="43"/>
        <end position="121"/>
    </location>
</feature>
<dbReference type="AlphaFoldDB" id="A0A4U3LRK1"/>
<dbReference type="InterPro" id="IPR011991">
    <property type="entry name" value="ArsR-like_HTH"/>
</dbReference>
<dbReference type="CDD" id="cd00090">
    <property type="entry name" value="HTH_ARSR"/>
    <property type="match status" value="1"/>
</dbReference>
<keyword evidence="3" id="KW-1185">Reference proteome</keyword>
<dbReference type="OrthoDB" id="7945987at2"/>
<comment type="caution">
    <text evidence="2">The sequence shown here is derived from an EMBL/GenBank/DDBJ whole genome shotgun (WGS) entry which is preliminary data.</text>
</comment>
<dbReference type="Gene3D" id="1.10.10.10">
    <property type="entry name" value="Winged helix-like DNA-binding domain superfamily/Winged helix DNA-binding domain"/>
    <property type="match status" value="1"/>
</dbReference>
<name>A0A4U3LRK1_9ACTN</name>
<evidence type="ECO:0000259" key="1">
    <source>
        <dbReference type="SMART" id="SM00418"/>
    </source>
</evidence>
<proteinExistence type="predicted"/>